<dbReference type="NCBIfam" id="TIGR02120">
    <property type="entry name" value="GspF"/>
    <property type="match status" value="1"/>
</dbReference>
<keyword evidence="10" id="KW-0653">Protein transport</keyword>
<evidence type="ECO:0000256" key="2">
    <source>
        <dbReference type="ARBA" id="ARBA00004429"/>
    </source>
</evidence>
<dbReference type="InterPro" id="IPR011850">
    <property type="entry name" value="T2SS_GspF"/>
</dbReference>
<evidence type="ECO:0000256" key="10">
    <source>
        <dbReference type="ARBA" id="ARBA00022927"/>
    </source>
</evidence>
<dbReference type="PRINTS" id="PR00812">
    <property type="entry name" value="BCTERIALGSPF"/>
</dbReference>
<dbReference type="PANTHER" id="PTHR30012">
    <property type="entry name" value="GENERAL SECRETION PATHWAY PROTEIN"/>
    <property type="match status" value="1"/>
</dbReference>
<dbReference type="AlphaFoldDB" id="A0A7W5K2J3"/>
<organism evidence="17 18">
    <name type="scientific">Halomonas campaniensis</name>
    <dbReference type="NCBI Taxonomy" id="213554"/>
    <lineage>
        <taxon>Bacteria</taxon>
        <taxon>Pseudomonadati</taxon>
        <taxon>Pseudomonadota</taxon>
        <taxon>Gammaproteobacteria</taxon>
        <taxon>Oceanospirillales</taxon>
        <taxon>Halomonadaceae</taxon>
        <taxon>Halomonas</taxon>
    </lineage>
</organism>
<dbReference type="GO" id="GO:0046872">
    <property type="term" value="F:metal ion binding"/>
    <property type="evidence" value="ECO:0007669"/>
    <property type="project" value="UniProtKB-KW"/>
</dbReference>
<keyword evidence="9" id="KW-0106">Calcium</keyword>
<evidence type="ECO:0000256" key="12">
    <source>
        <dbReference type="ARBA" id="ARBA00023136"/>
    </source>
</evidence>
<dbReference type="GO" id="GO:0015628">
    <property type="term" value="P:protein secretion by the type II secretion system"/>
    <property type="evidence" value="ECO:0007669"/>
    <property type="project" value="InterPro"/>
</dbReference>
<feature type="domain" description="Type II secretion system protein GspF" evidence="16">
    <location>
        <begin position="269"/>
        <end position="390"/>
    </location>
</feature>
<dbReference type="Proteomes" id="UP000553442">
    <property type="component" value="Unassembled WGS sequence"/>
</dbReference>
<feature type="transmembrane region" description="Helical" evidence="15">
    <location>
        <begin position="367"/>
        <end position="392"/>
    </location>
</feature>
<evidence type="ECO:0000256" key="5">
    <source>
        <dbReference type="ARBA" id="ARBA00022475"/>
    </source>
</evidence>
<protein>
    <recommendedName>
        <fullName evidence="13">General secretion pathway protein F</fullName>
    </recommendedName>
</protein>
<dbReference type="GO" id="GO:0005886">
    <property type="term" value="C:plasma membrane"/>
    <property type="evidence" value="ECO:0007669"/>
    <property type="project" value="UniProtKB-SubCell"/>
</dbReference>
<dbReference type="InterPro" id="IPR001992">
    <property type="entry name" value="T2SS_GspF/T4SS_PilC_CS"/>
</dbReference>
<evidence type="ECO:0000256" key="9">
    <source>
        <dbReference type="ARBA" id="ARBA00022837"/>
    </source>
</evidence>
<feature type="transmembrane region" description="Helical" evidence="15">
    <location>
        <begin position="207"/>
        <end position="233"/>
    </location>
</feature>
<evidence type="ECO:0000256" key="6">
    <source>
        <dbReference type="ARBA" id="ARBA00022519"/>
    </source>
</evidence>
<evidence type="ECO:0000313" key="17">
    <source>
        <dbReference type="EMBL" id="MBB3330625.1"/>
    </source>
</evidence>
<evidence type="ECO:0000256" key="1">
    <source>
        <dbReference type="ARBA" id="ARBA00002684"/>
    </source>
</evidence>
<dbReference type="RefSeq" id="WP_183330741.1">
    <property type="nucleotide sequence ID" value="NZ_JACHZF010000009.1"/>
</dbReference>
<keyword evidence="12 15" id="KW-0472">Membrane</keyword>
<dbReference type="PANTHER" id="PTHR30012:SF0">
    <property type="entry name" value="TYPE II SECRETION SYSTEM PROTEIN F-RELATED"/>
    <property type="match status" value="1"/>
</dbReference>
<comment type="subcellular location">
    <subcellularLocation>
        <location evidence="2 14">Cell inner membrane</location>
        <topology evidence="2 14">Multi-pass membrane protein</topology>
    </subcellularLocation>
</comment>
<comment type="caution">
    <text evidence="17">The sequence shown here is derived from an EMBL/GenBank/DDBJ whole genome shotgun (WGS) entry which is preliminary data.</text>
</comment>
<evidence type="ECO:0000259" key="16">
    <source>
        <dbReference type="Pfam" id="PF00482"/>
    </source>
</evidence>
<comment type="similarity">
    <text evidence="3 14">Belongs to the GSP F family.</text>
</comment>
<keyword evidence="6" id="KW-0997">Cell inner membrane</keyword>
<dbReference type="EMBL" id="JACHZF010000009">
    <property type="protein sequence ID" value="MBB3330625.1"/>
    <property type="molecule type" value="Genomic_DNA"/>
</dbReference>
<evidence type="ECO:0000313" key="18">
    <source>
        <dbReference type="Proteomes" id="UP000553442"/>
    </source>
</evidence>
<accession>A0A7W5K2J3</accession>
<reference evidence="17 18" key="1">
    <citation type="submission" date="2020-08" db="EMBL/GenBank/DDBJ databases">
        <title>Genomic Encyclopedia of Archaeal and Bacterial Type Strains, Phase II (KMG-II): from individual species to whole genera.</title>
        <authorList>
            <person name="Goeker M."/>
        </authorList>
    </citation>
    <scope>NUCLEOTIDE SEQUENCE [LARGE SCALE GENOMIC DNA]</scope>
    <source>
        <strain evidence="17 18">5AG</strain>
    </source>
</reference>
<name>A0A7W5K2J3_9GAMM</name>
<evidence type="ECO:0000256" key="13">
    <source>
        <dbReference type="ARBA" id="ARBA00030750"/>
    </source>
</evidence>
<keyword evidence="5" id="KW-1003">Cell membrane</keyword>
<comment type="function">
    <text evidence="1">Component of the type II secretion system inner membrane complex required for the energy-dependent secretion of extracellular factors such as proteases and toxins from the periplasm.</text>
</comment>
<dbReference type="InterPro" id="IPR003004">
    <property type="entry name" value="GspF/PilC"/>
</dbReference>
<evidence type="ECO:0000256" key="3">
    <source>
        <dbReference type="ARBA" id="ARBA00005745"/>
    </source>
</evidence>
<feature type="transmembrane region" description="Helical" evidence="15">
    <location>
        <begin position="165"/>
        <end position="187"/>
    </location>
</feature>
<dbReference type="GO" id="GO:0015627">
    <property type="term" value="C:type II protein secretion system complex"/>
    <property type="evidence" value="ECO:0007669"/>
    <property type="project" value="InterPro"/>
</dbReference>
<evidence type="ECO:0000256" key="4">
    <source>
        <dbReference type="ARBA" id="ARBA00022448"/>
    </source>
</evidence>
<dbReference type="FunFam" id="1.20.81.30:FF:000001">
    <property type="entry name" value="Type II secretion system protein F"/>
    <property type="match status" value="2"/>
</dbReference>
<gene>
    <name evidence="17" type="ORF">BDK63_001493</name>
</gene>
<keyword evidence="8" id="KW-0479">Metal-binding</keyword>
<sequence length="400" mass="43908">MPTYRYLALKRDGSRARNVLQADSEQHARQLLRDQGLFPRRLNPVAQRPGLLRRQRLDNESLALLTRQLATLVDAGIPIGDALDALTRQSEEPKSRGLLLDVLRRVREGHSLAESLAAHPASFDALYRTLVAAGERAGRLASVLERLADHLERAEALRNKARTALIYPCVLILVSIAVVTGLMTHVVPRLAAQFEHSSMTLPWLTQALIALSHGLQAWGIWLLGLVGLLMIVAERLYRRPAIRRRWHAMLLGIPRIGELLLLQDTARLTRTLAILTGSGIPLLDALRVSRDTLGNTLMREAVEAIADDVGAGISLNRAMARTGRFPPTLLHMVASGEASGRLDILLERIAESREATFARRVDLAMGLFEPLLILAMGGVVLVIVLAILLPIMSLNGSLSL</sequence>
<dbReference type="Pfam" id="PF00482">
    <property type="entry name" value="T2SSF"/>
    <property type="match status" value="2"/>
</dbReference>
<dbReference type="PROSITE" id="PS00874">
    <property type="entry name" value="T2SP_F"/>
    <property type="match status" value="1"/>
</dbReference>
<feature type="domain" description="Type II secretion system protein GspF" evidence="16">
    <location>
        <begin position="66"/>
        <end position="188"/>
    </location>
</feature>
<proteinExistence type="inferred from homology"/>
<evidence type="ECO:0000256" key="15">
    <source>
        <dbReference type="SAM" id="Phobius"/>
    </source>
</evidence>
<keyword evidence="4 14" id="KW-0813">Transport</keyword>
<keyword evidence="18" id="KW-1185">Reference proteome</keyword>
<evidence type="ECO:0000256" key="14">
    <source>
        <dbReference type="RuleBase" id="RU003923"/>
    </source>
</evidence>
<dbReference type="InterPro" id="IPR042094">
    <property type="entry name" value="T2SS_GspF_sf"/>
</dbReference>
<dbReference type="Gene3D" id="1.20.81.30">
    <property type="entry name" value="Type II secretion system (T2SS), domain F"/>
    <property type="match status" value="2"/>
</dbReference>
<keyword evidence="11 15" id="KW-1133">Transmembrane helix</keyword>
<evidence type="ECO:0000256" key="8">
    <source>
        <dbReference type="ARBA" id="ARBA00022723"/>
    </source>
</evidence>
<evidence type="ECO:0000256" key="7">
    <source>
        <dbReference type="ARBA" id="ARBA00022692"/>
    </source>
</evidence>
<keyword evidence="7 14" id="KW-0812">Transmembrane</keyword>
<dbReference type="InterPro" id="IPR018076">
    <property type="entry name" value="T2SS_GspF_dom"/>
</dbReference>
<evidence type="ECO:0000256" key="11">
    <source>
        <dbReference type="ARBA" id="ARBA00022989"/>
    </source>
</evidence>